<organism evidence="2">
    <name type="scientific">freshwater metagenome</name>
    <dbReference type="NCBI Taxonomy" id="449393"/>
    <lineage>
        <taxon>unclassified sequences</taxon>
        <taxon>metagenomes</taxon>
        <taxon>ecological metagenomes</taxon>
    </lineage>
</organism>
<name>A0A6J6FEF7_9ZZZZ</name>
<evidence type="ECO:0000313" key="2">
    <source>
        <dbReference type="EMBL" id="CAB4586069.1"/>
    </source>
</evidence>
<gene>
    <name evidence="2" type="ORF">UFOPK1788_00231</name>
</gene>
<keyword evidence="1" id="KW-0812">Transmembrane</keyword>
<reference evidence="2" key="1">
    <citation type="submission" date="2020-05" db="EMBL/GenBank/DDBJ databases">
        <authorList>
            <person name="Chiriac C."/>
            <person name="Salcher M."/>
            <person name="Ghai R."/>
            <person name="Kavagutti S V."/>
        </authorList>
    </citation>
    <scope>NUCLEOTIDE SEQUENCE</scope>
</reference>
<keyword evidence="1" id="KW-1133">Transmembrane helix</keyword>
<evidence type="ECO:0000256" key="1">
    <source>
        <dbReference type="SAM" id="Phobius"/>
    </source>
</evidence>
<keyword evidence="1" id="KW-0472">Membrane</keyword>
<accession>A0A6J6FEF7</accession>
<dbReference type="EMBL" id="CAEZUE010000016">
    <property type="protein sequence ID" value="CAB4586069.1"/>
    <property type="molecule type" value="Genomic_DNA"/>
</dbReference>
<dbReference type="Pfam" id="PF19516">
    <property type="entry name" value="DUF6049"/>
    <property type="match status" value="1"/>
</dbReference>
<dbReference type="AlphaFoldDB" id="A0A6J6FEF7"/>
<sequence length="474" mass="49456">MRAHGARGLVAILFALLTAAIPVGTTGTIAGATTSNPVEIGLIVPIIADAGDGFFLDADELDAAAAPGGEWFVLTEMAKNHGLTVVLDTRIVASIDELGLAVPESVSRWLAEVELLDPLHLPWGNPDLWALAIASERVFDAETVAALSGVSPRELVVWPSGDVSRKNSLRTLYEWGYSKALVSDSAGTGGISRALSDELAPLVSPDSTVSATAGAESLRGSLSQNAVLTLPRNPESFDAKRAADVVDELSEMGVTFSTVAPTSTLDNVTLSDVGAVPPLLAEALEAVNSDEELVAAITADRDELLANRLRGVMVLSRDLSAPRFDTAAQLFVADTSWLSSVVSISLASEYTVLSNAADVPLSVSNNSDALVTVLVKVRATSAIVQVDTPIVAVTIEPRSNVRIEVPISTVANGRTMLVASLVSESGEAIGGEVTLPVTVQAEWEAVTLVIFGGVVVTILAIGARRTVRRRRAVS</sequence>
<feature type="transmembrane region" description="Helical" evidence="1">
    <location>
        <begin position="443"/>
        <end position="463"/>
    </location>
</feature>
<protein>
    <submittedName>
        <fullName evidence="2">Unannotated protein</fullName>
    </submittedName>
</protein>
<dbReference type="InterPro" id="IPR046112">
    <property type="entry name" value="DUF6049"/>
</dbReference>
<proteinExistence type="predicted"/>